<organism evidence="1 2">
    <name type="scientific">Paragemmobacter amnigenus</name>
    <dbReference type="NCBI Taxonomy" id="2852097"/>
    <lineage>
        <taxon>Bacteria</taxon>
        <taxon>Pseudomonadati</taxon>
        <taxon>Pseudomonadota</taxon>
        <taxon>Alphaproteobacteria</taxon>
        <taxon>Rhodobacterales</taxon>
        <taxon>Paracoccaceae</taxon>
        <taxon>Paragemmobacter</taxon>
    </lineage>
</organism>
<reference evidence="1 2" key="1">
    <citation type="submission" date="2021-06" db="EMBL/GenBank/DDBJ databases">
        <title>Rhodobacteraceae bacterium strain HSP-20.</title>
        <authorList>
            <person name="Chen W.-M."/>
        </authorList>
    </citation>
    <scope>NUCLEOTIDE SEQUENCE [LARGE SCALE GENOMIC DNA]</scope>
    <source>
        <strain evidence="1 2">HSP-20</strain>
    </source>
</reference>
<evidence type="ECO:0008006" key="3">
    <source>
        <dbReference type="Google" id="ProtNLM"/>
    </source>
</evidence>
<gene>
    <name evidence="1" type="ORF">GU927_014095</name>
</gene>
<dbReference type="RefSeq" id="WP_161763074.1">
    <property type="nucleotide sequence ID" value="NZ_JAAATX020000009.1"/>
</dbReference>
<evidence type="ECO:0000313" key="2">
    <source>
        <dbReference type="Proteomes" id="UP000731907"/>
    </source>
</evidence>
<evidence type="ECO:0000313" key="1">
    <source>
        <dbReference type="EMBL" id="MBU9698977.1"/>
    </source>
</evidence>
<keyword evidence="2" id="KW-1185">Reference proteome</keyword>
<comment type="caution">
    <text evidence="1">The sequence shown here is derived from an EMBL/GenBank/DDBJ whole genome shotgun (WGS) entry which is preliminary data.</text>
</comment>
<protein>
    <recommendedName>
        <fullName evidence="3">Tetratrico peptide repeat group 5 domain-containing protein</fullName>
    </recommendedName>
</protein>
<dbReference type="Proteomes" id="UP000731907">
    <property type="component" value="Unassembled WGS sequence"/>
</dbReference>
<name>A0ABS6J650_9RHOB</name>
<accession>A0ABS6J650</accession>
<proteinExistence type="predicted"/>
<dbReference type="EMBL" id="JAAATX020000009">
    <property type="protein sequence ID" value="MBU9698977.1"/>
    <property type="molecule type" value="Genomic_DNA"/>
</dbReference>
<sequence>MGQLRKQAKALSLQARRGDVSAARQLLSHSVRMGHRNLAVRRLFLALAMGARNVEHEARYCAEIISVLPDETIRKMMAEARCNADIYTARGNHDD</sequence>